<protein>
    <submittedName>
        <fullName evidence="2">Uncharacterized protein</fullName>
    </submittedName>
</protein>
<feature type="compositionally biased region" description="Pro residues" evidence="1">
    <location>
        <begin position="51"/>
        <end position="74"/>
    </location>
</feature>
<evidence type="ECO:0000313" key="2">
    <source>
        <dbReference type="EMBL" id="ORZ39652.1"/>
    </source>
</evidence>
<keyword evidence="3" id="KW-1185">Reference proteome</keyword>
<feature type="region of interest" description="Disordered" evidence="1">
    <location>
        <begin position="242"/>
        <end position="283"/>
    </location>
</feature>
<dbReference type="OrthoDB" id="660555at2759"/>
<evidence type="ECO:0000256" key="1">
    <source>
        <dbReference type="SAM" id="MobiDB-lite"/>
    </source>
</evidence>
<evidence type="ECO:0000313" key="3">
    <source>
        <dbReference type="Proteomes" id="UP000193411"/>
    </source>
</evidence>
<organism evidence="2 3">
    <name type="scientific">Catenaria anguillulae PL171</name>
    <dbReference type="NCBI Taxonomy" id="765915"/>
    <lineage>
        <taxon>Eukaryota</taxon>
        <taxon>Fungi</taxon>
        <taxon>Fungi incertae sedis</taxon>
        <taxon>Blastocladiomycota</taxon>
        <taxon>Blastocladiomycetes</taxon>
        <taxon>Blastocladiales</taxon>
        <taxon>Catenariaceae</taxon>
        <taxon>Catenaria</taxon>
    </lineage>
</organism>
<proteinExistence type="predicted"/>
<comment type="caution">
    <text evidence="2">The sequence shown here is derived from an EMBL/GenBank/DDBJ whole genome shotgun (WGS) entry which is preliminary data.</text>
</comment>
<reference evidence="2 3" key="1">
    <citation type="submission" date="2016-07" db="EMBL/GenBank/DDBJ databases">
        <title>Pervasive Adenine N6-methylation of Active Genes in Fungi.</title>
        <authorList>
            <consortium name="DOE Joint Genome Institute"/>
            <person name="Mondo S.J."/>
            <person name="Dannebaum R.O."/>
            <person name="Kuo R.C."/>
            <person name="Labutti K."/>
            <person name="Haridas S."/>
            <person name="Kuo A."/>
            <person name="Salamov A."/>
            <person name="Ahrendt S.R."/>
            <person name="Lipzen A."/>
            <person name="Sullivan W."/>
            <person name="Andreopoulos W.B."/>
            <person name="Clum A."/>
            <person name="Lindquist E."/>
            <person name="Daum C."/>
            <person name="Ramamoorthy G.K."/>
            <person name="Gryganskyi A."/>
            <person name="Culley D."/>
            <person name="Magnuson J.K."/>
            <person name="James T.Y."/>
            <person name="O'Malley M.A."/>
            <person name="Stajich J.E."/>
            <person name="Spatafora J.W."/>
            <person name="Visel A."/>
            <person name="Grigoriev I.V."/>
        </authorList>
    </citation>
    <scope>NUCLEOTIDE SEQUENCE [LARGE SCALE GENOMIC DNA]</scope>
    <source>
        <strain evidence="2 3">PL171</strain>
    </source>
</reference>
<feature type="compositionally biased region" description="Low complexity" evidence="1">
    <location>
        <begin position="247"/>
        <end position="258"/>
    </location>
</feature>
<dbReference type="AlphaFoldDB" id="A0A1Y2I2M1"/>
<dbReference type="Proteomes" id="UP000193411">
    <property type="component" value="Unassembled WGS sequence"/>
</dbReference>
<feature type="compositionally biased region" description="Polar residues" evidence="1">
    <location>
        <begin position="17"/>
        <end position="34"/>
    </location>
</feature>
<gene>
    <name evidence="2" type="ORF">BCR44DRAFT_1426955</name>
</gene>
<accession>A0A1Y2I2M1</accession>
<dbReference type="EMBL" id="MCFL01000005">
    <property type="protein sequence ID" value="ORZ39652.1"/>
    <property type="molecule type" value="Genomic_DNA"/>
</dbReference>
<feature type="region of interest" description="Disordered" evidence="1">
    <location>
        <begin position="1"/>
        <end position="78"/>
    </location>
</feature>
<name>A0A1Y2I2M1_9FUNG</name>
<sequence length="283" mass="30234">MDVYAQLARNKSKQHQRPTNLTLGSSQSNLLSHPNPQPQPQPIVRHSTGLSPPPIPSILGSPPPPSPPLPPQQPSLPTRFLRSLSSSILPTTTSSSSSTDHSAHAHDLMMHALHTARAARRARLPPRTIAASVVTSFAPMLGVSGPPRRRLAVSEHAGHLVRVCKVCYRAADRDRSDPRALRREVERLRTHKLMLERERSARLEQSMQQATGPSASAGGELTSAGPALATLAVAAAPGGVQLTSTSQPMAAPARPQQPGEADKDKDGIGMLGSVPSDWNWSTF</sequence>